<reference evidence="1 2" key="1">
    <citation type="submission" date="2019-12" db="EMBL/GenBank/DDBJ databases">
        <title>Novel species isolated from a subtropical stream in China.</title>
        <authorList>
            <person name="Lu H."/>
        </authorList>
    </citation>
    <scope>NUCLEOTIDE SEQUENCE [LARGE SCALE GENOMIC DNA]</scope>
    <source>
        <strain evidence="1 2">FT127W</strain>
    </source>
</reference>
<evidence type="ECO:0000313" key="2">
    <source>
        <dbReference type="Proteomes" id="UP000450676"/>
    </source>
</evidence>
<evidence type="ECO:0000313" key="1">
    <source>
        <dbReference type="EMBL" id="MYN09768.1"/>
    </source>
</evidence>
<gene>
    <name evidence="1" type="ORF">GTP77_20810</name>
</gene>
<comment type="caution">
    <text evidence="1">The sequence shown here is derived from an EMBL/GenBank/DDBJ whole genome shotgun (WGS) entry which is preliminary data.</text>
</comment>
<dbReference type="EMBL" id="WWCU01000027">
    <property type="protein sequence ID" value="MYN09768.1"/>
    <property type="molecule type" value="Genomic_DNA"/>
</dbReference>
<organism evidence="1 2">
    <name type="scientific">Pseudoduganella aquatica</name>
    <dbReference type="NCBI Taxonomy" id="2660641"/>
    <lineage>
        <taxon>Bacteria</taxon>
        <taxon>Pseudomonadati</taxon>
        <taxon>Pseudomonadota</taxon>
        <taxon>Betaproteobacteria</taxon>
        <taxon>Burkholderiales</taxon>
        <taxon>Oxalobacteraceae</taxon>
        <taxon>Telluria group</taxon>
        <taxon>Pseudoduganella</taxon>
    </lineage>
</organism>
<name>A0A7X4HEH3_9BURK</name>
<dbReference type="InterPro" id="IPR041916">
    <property type="entry name" value="Anti_sigma_zinc_sf"/>
</dbReference>
<dbReference type="Proteomes" id="UP000450676">
    <property type="component" value="Unassembled WGS sequence"/>
</dbReference>
<keyword evidence="2" id="KW-1185">Reference proteome</keyword>
<protein>
    <recommendedName>
        <fullName evidence="3">Zf-HC2 domain-containing protein</fullName>
    </recommendedName>
</protein>
<dbReference type="RefSeq" id="WP_161074068.1">
    <property type="nucleotide sequence ID" value="NZ_CP086370.1"/>
</dbReference>
<dbReference type="Gene3D" id="1.10.10.1320">
    <property type="entry name" value="Anti-sigma factor, zinc-finger domain"/>
    <property type="match status" value="1"/>
</dbReference>
<accession>A0A7X4HEH3</accession>
<dbReference type="AlphaFoldDB" id="A0A7X4HEH3"/>
<sequence length="70" mass="7740">MNDEVKKLTCRETTYLVCGARDEALTAAQHSQLARHLQGCDACRVASRQFADLFAQLDVLFAANAGRKIK</sequence>
<proteinExistence type="predicted"/>
<evidence type="ECO:0008006" key="3">
    <source>
        <dbReference type="Google" id="ProtNLM"/>
    </source>
</evidence>